<feature type="transmembrane region" description="Helical" evidence="2">
    <location>
        <begin position="360"/>
        <end position="382"/>
    </location>
</feature>
<dbReference type="Proteomes" id="UP001523401">
    <property type="component" value="Unassembled WGS sequence"/>
</dbReference>
<dbReference type="PANTHER" id="PTHR32309:SF13">
    <property type="entry name" value="FERRIC ENTEROBACTIN TRANSPORT PROTEIN FEPE"/>
    <property type="match status" value="1"/>
</dbReference>
<dbReference type="PANTHER" id="PTHR32309">
    <property type="entry name" value="TYROSINE-PROTEIN KINASE"/>
    <property type="match status" value="1"/>
</dbReference>
<dbReference type="InterPro" id="IPR050445">
    <property type="entry name" value="Bact_polysacc_biosynth/exp"/>
</dbReference>
<keyword evidence="2" id="KW-1133">Transmembrane helix</keyword>
<sequence length="391" mass="44302">MSDQPAGQGIEGYTPQPRTRKNIIMPVLAFFRKRPDLTLCVILPNILLFIYLTCIASPQYVSEAHFMVRSERSQNGTSLSMLLQVGGESITSENTFAVQDYMTSRDAMNLLIQKEGLAKVFDPKNADFMARYPNWYSRTDHESFYRYYKRHIKAQVDAETSLSVLRVRTFSASDSKRIATALITASEGLINEINDRQRQNLIGAAQKEVTNTLAQLKKLQERMANFRDTNAIIDPEKQTAPLVGTQYALQAMLLSTQMRLDRMRLTSPESPTIKVYEQQISVLQHELKTAGSRLTGGTESLVPKLTEFDTLSIQRQLLEKVLMSEVASLEAAKAQANRQMVFLEEVTKPDQPDYPEYPPVYYVMAISIFCTYGLYVMIKLLVAGAREHKIT</sequence>
<evidence type="ECO:0000313" key="3">
    <source>
        <dbReference type="EMBL" id="MCO6159743.1"/>
    </source>
</evidence>
<keyword evidence="4" id="KW-1185">Reference proteome</keyword>
<evidence type="ECO:0000256" key="1">
    <source>
        <dbReference type="SAM" id="Coils"/>
    </source>
</evidence>
<keyword evidence="2" id="KW-0812">Transmembrane</keyword>
<accession>A0ABT1CFU9</accession>
<dbReference type="EMBL" id="JAMXQU010000004">
    <property type="protein sequence ID" value="MCO6159743.1"/>
    <property type="molecule type" value="Genomic_DNA"/>
</dbReference>
<evidence type="ECO:0000256" key="2">
    <source>
        <dbReference type="SAM" id="Phobius"/>
    </source>
</evidence>
<proteinExistence type="predicted"/>
<feature type="transmembrane region" description="Helical" evidence="2">
    <location>
        <begin position="37"/>
        <end position="61"/>
    </location>
</feature>
<dbReference type="RefSeq" id="WP_252849091.1">
    <property type="nucleotide sequence ID" value="NZ_BAPW01000010.1"/>
</dbReference>
<comment type="caution">
    <text evidence="3">The sequence shown here is derived from an EMBL/GenBank/DDBJ whole genome shotgun (WGS) entry which is preliminary data.</text>
</comment>
<feature type="coiled-coil region" evidence="1">
    <location>
        <begin position="319"/>
        <end position="346"/>
    </location>
</feature>
<evidence type="ECO:0000313" key="4">
    <source>
        <dbReference type="Proteomes" id="UP001523401"/>
    </source>
</evidence>
<protein>
    <submittedName>
        <fullName evidence="3">Capsule biosynthesis protein</fullName>
    </submittedName>
</protein>
<keyword evidence="1" id="KW-0175">Coiled coil</keyword>
<feature type="coiled-coil region" evidence="1">
    <location>
        <begin position="202"/>
        <end position="229"/>
    </location>
</feature>
<reference evidence="3 4" key="1">
    <citation type="submission" date="2022-06" db="EMBL/GenBank/DDBJ databases">
        <title>Whole-genome of Asaia lannensis strain LMG 27011T.</title>
        <authorList>
            <person name="Sombolestani A."/>
        </authorList>
    </citation>
    <scope>NUCLEOTIDE SEQUENCE [LARGE SCALE GENOMIC DNA]</scope>
    <source>
        <strain evidence="3 4">NBRC 102526</strain>
    </source>
</reference>
<organism evidence="3 4">
    <name type="scientific">Asaia lannensis NBRC 102526</name>
    <dbReference type="NCBI Taxonomy" id="1307926"/>
    <lineage>
        <taxon>Bacteria</taxon>
        <taxon>Pseudomonadati</taxon>
        <taxon>Pseudomonadota</taxon>
        <taxon>Alphaproteobacteria</taxon>
        <taxon>Acetobacterales</taxon>
        <taxon>Acetobacteraceae</taxon>
        <taxon>Asaia</taxon>
    </lineage>
</organism>
<keyword evidence="2" id="KW-0472">Membrane</keyword>
<gene>
    <name evidence="3" type="ORF">NF685_06855</name>
</gene>
<name>A0ABT1CFU9_9PROT</name>